<keyword evidence="2" id="KW-1133">Transmembrane helix</keyword>
<evidence type="ECO:0000313" key="3">
    <source>
        <dbReference type="EMBL" id="VAI33534.1"/>
    </source>
</evidence>
<name>A0A9R0XBL1_TRITD</name>
<evidence type="ECO:0000256" key="2">
    <source>
        <dbReference type="SAM" id="Phobius"/>
    </source>
</evidence>
<dbReference type="PANTHER" id="PTHR34562">
    <property type="entry name" value="WPP DOMAIN-INTERACTING PROTEIN 2"/>
    <property type="match status" value="1"/>
</dbReference>
<dbReference type="AlphaFoldDB" id="A0A9R0XBL1"/>
<sequence>MEAEIQCFILKRASEAWQPQTEGQGTFHEAQKTLSEDHKQLEVKLRHTENRARTLEDLVEKLESQCKELSNASEILLVTITLLYLFTNLLAGSLFAVSWKC</sequence>
<keyword evidence="4" id="KW-1185">Reference proteome</keyword>
<proteinExistence type="predicted"/>
<keyword evidence="2" id="KW-0472">Membrane</keyword>
<dbReference type="InterPro" id="IPR044696">
    <property type="entry name" value="WIP1/2/3"/>
</dbReference>
<keyword evidence="1" id="KW-0175">Coiled coil</keyword>
<feature type="transmembrane region" description="Helical" evidence="2">
    <location>
        <begin position="75"/>
        <end position="99"/>
    </location>
</feature>
<feature type="coiled-coil region" evidence="1">
    <location>
        <begin position="31"/>
        <end position="79"/>
    </location>
</feature>
<evidence type="ECO:0000313" key="4">
    <source>
        <dbReference type="Proteomes" id="UP000324705"/>
    </source>
</evidence>
<dbReference type="PANTHER" id="PTHR34562:SF8">
    <property type="entry name" value="WPP DOMAIN-INTERACTING PROTEIN 1"/>
    <property type="match status" value="1"/>
</dbReference>
<accession>A0A9R0XBL1</accession>
<evidence type="ECO:0000256" key="1">
    <source>
        <dbReference type="SAM" id="Coils"/>
    </source>
</evidence>
<dbReference type="Proteomes" id="UP000324705">
    <property type="component" value="Chromosome 5B"/>
</dbReference>
<dbReference type="Gramene" id="TRITD5Bv1G145640.1">
    <property type="protein sequence ID" value="TRITD5Bv1G145640.1"/>
    <property type="gene ID" value="TRITD5Bv1G145640"/>
</dbReference>
<gene>
    <name evidence="3" type="ORF">TRITD_5Bv1G145640</name>
</gene>
<keyword evidence="2" id="KW-0812">Transmembrane</keyword>
<organism evidence="3 4">
    <name type="scientific">Triticum turgidum subsp. durum</name>
    <name type="common">Durum wheat</name>
    <name type="synonym">Triticum durum</name>
    <dbReference type="NCBI Taxonomy" id="4567"/>
    <lineage>
        <taxon>Eukaryota</taxon>
        <taxon>Viridiplantae</taxon>
        <taxon>Streptophyta</taxon>
        <taxon>Embryophyta</taxon>
        <taxon>Tracheophyta</taxon>
        <taxon>Spermatophyta</taxon>
        <taxon>Magnoliopsida</taxon>
        <taxon>Liliopsida</taxon>
        <taxon>Poales</taxon>
        <taxon>Poaceae</taxon>
        <taxon>BOP clade</taxon>
        <taxon>Pooideae</taxon>
        <taxon>Triticodae</taxon>
        <taxon>Triticeae</taxon>
        <taxon>Triticinae</taxon>
        <taxon>Triticum</taxon>
    </lineage>
</organism>
<dbReference type="EMBL" id="LT934120">
    <property type="protein sequence ID" value="VAI33534.1"/>
    <property type="molecule type" value="Genomic_DNA"/>
</dbReference>
<reference evidence="3 4" key="1">
    <citation type="submission" date="2017-09" db="EMBL/GenBank/DDBJ databases">
        <authorList>
            <consortium name="International Durum Wheat Genome Sequencing Consortium (IDWGSC)"/>
            <person name="Milanesi L."/>
        </authorList>
    </citation>
    <scope>NUCLEOTIDE SEQUENCE [LARGE SCALE GENOMIC DNA]</scope>
    <source>
        <strain evidence="4">cv. Svevo</strain>
    </source>
</reference>
<protein>
    <submittedName>
        <fullName evidence="3">Uncharacterized protein</fullName>
    </submittedName>
</protein>